<dbReference type="EMBL" id="JBHTJN010000012">
    <property type="protein sequence ID" value="MFD0966744.1"/>
    <property type="molecule type" value="Genomic_DNA"/>
</dbReference>
<evidence type="ECO:0000313" key="3">
    <source>
        <dbReference type="Proteomes" id="UP001596996"/>
    </source>
</evidence>
<comment type="caution">
    <text evidence="2">The sequence shown here is derived from an EMBL/GenBank/DDBJ whole genome shotgun (WGS) entry which is preliminary data.</text>
</comment>
<dbReference type="Gene3D" id="3.60.40.10">
    <property type="entry name" value="PPM-type phosphatase domain"/>
    <property type="match status" value="1"/>
</dbReference>
<dbReference type="RefSeq" id="WP_380821421.1">
    <property type="nucleotide sequence ID" value="NZ_JBHTJN010000012.1"/>
</dbReference>
<gene>
    <name evidence="2" type="ORF">ACFQ02_07820</name>
</gene>
<protein>
    <submittedName>
        <fullName evidence="2">Protein phosphatase 2C domain-containing protein</fullName>
    </submittedName>
</protein>
<dbReference type="InterPro" id="IPR001932">
    <property type="entry name" value="PPM-type_phosphatase-like_dom"/>
</dbReference>
<dbReference type="Pfam" id="PF13672">
    <property type="entry name" value="PP2C_2"/>
    <property type="match status" value="1"/>
</dbReference>
<feature type="domain" description="PPM-type phosphatase" evidence="1">
    <location>
        <begin position="112"/>
        <end position="332"/>
    </location>
</feature>
<organism evidence="2 3">
    <name type="scientific">Seminibacterium arietis</name>
    <dbReference type="NCBI Taxonomy" id="1173502"/>
    <lineage>
        <taxon>Bacteria</taxon>
        <taxon>Pseudomonadati</taxon>
        <taxon>Pseudomonadota</taxon>
        <taxon>Gammaproteobacteria</taxon>
        <taxon>Pasteurellales</taxon>
        <taxon>Pasteurellaceae</taxon>
        <taxon>Seminibacterium</taxon>
    </lineage>
</organism>
<evidence type="ECO:0000313" key="2">
    <source>
        <dbReference type="EMBL" id="MFD0966744.1"/>
    </source>
</evidence>
<name>A0ABW3I9Y6_9PAST</name>
<proteinExistence type="predicted"/>
<accession>A0ABW3I9Y6</accession>
<sequence length="360" mass="40167">MKFIFTLLKVFRFRSPKSEKFHQEKKQDNKEIAEIQVKNSKEAQDEQLAAIEKISVITSEKNEEQIQAVEYHQESTKSQQEEVSSEVILRLGEYIQPSSYWFAQYEAVAGISHRKATAPLPCQDSAVAFVSPKPTVIIADGAGSSAVSDLGSKAVVTGLARFIKTMERYFSELLDQESSEAKQHDAALILVKHAKGILEDLETEHRRPLKDFRCTLLLAIIGKVHTLWVKVGDGALVIEKKEKTLDGVISKLSTLGEVGKGEYANATTFIGEHLQPNDVQSGVVESKYITALFAMSDGSAEKFVSNKGDKVAQRLSSWADLLRQERLFRYQLTKAFYAEDFLQRHTGDDCCIAMVSAKLS</sequence>
<evidence type="ECO:0000259" key="1">
    <source>
        <dbReference type="Pfam" id="PF13672"/>
    </source>
</evidence>
<dbReference type="SUPFAM" id="SSF81606">
    <property type="entry name" value="PP2C-like"/>
    <property type="match status" value="1"/>
</dbReference>
<dbReference type="Proteomes" id="UP001596996">
    <property type="component" value="Unassembled WGS sequence"/>
</dbReference>
<dbReference type="InterPro" id="IPR036457">
    <property type="entry name" value="PPM-type-like_dom_sf"/>
</dbReference>
<keyword evidence="3" id="KW-1185">Reference proteome</keyword>
<reference evidence="3" key="1">
    <citation type="journal article" date="2019" name="Int. J. Syst. Evol. Microbiol.">
        <title>The Global Catalogue of Microorganisms (GCM) 10K type strain sequencing project: providing services to taxonomists for standard genome sequencing and annotation.</title>
        <authorList>
            <consortium name="The Broad Institute Genomics Platform"/>
            <consortium name="The Broad Institute Genome Sequencing Center for Infectious Disease"/>
            <person name="Wu L."/>
            <person name="Ma J."/>
        </authorList>
    </citation>
    <scope>NUCLEOTIDE SEQUENCE [LARGE SCALE GENOMIC DNA]</scope>
    <source>
        <strain evidence="3">CCUG 61707</strain>
    </source>
</reference>